<feature type="compositionally biased region" description="Basic and acidic residues" evidence="2">
    <location>
        <begin position="542"/>
        <end position="560"/>
    </location>
</feature>
<comment type="caution">
    <text evidence="1">Lacks conserved residue(s) required for the propagation of feature annotation.</text>
</comment>
<dbReference type="InterPro" id="IPR050906">
    <property type="entry name" value="Notch_signaling"/>
</dbReference>
<feature type="disulfide bond" evidence="1">
    <location>
        <begin position="100"/>
        <end position="110"/>
    </location>
</feature>
<dbReference type="PROSITE" id="PS50026">
    <property type="entry name" value="EGF_3"/>
    <property type="match status" value="2"/>
</dbReference>
<dbReference type="PROSITE" id="PS50104">
    <property type="entry name" value="TIR"/>
    <property type="match status" value="1"/>
</dbReference>
<evidence type="ECO:0000259" key="6">
    <source>
        <dbReference type="PROSITE" id="PS50104"/>
    </source>
</evidence>
<accession>A0A8B8CK64</accession>
<dbReference type="GeneID" id="111119908"/>
<feature type="disulfide bond" evidence="1">
    <location>
        <begin position="121"/>
        <end position="130"/>
    </location>
</feature>
<organism evidence="7 8">
    <name type="scientific">Crassostrea virginica</name>
    <name type="common">Eastern oyster</name>
    <dbReference type="NCBI Taxonomy" id="6565"/>
    <lineage>
        <taxon>Eukaryota</taxon>
        <taxon>Metazoa</taxon>
        <taxon>Spiralia</taxon>
        <taxon>Lophotrochozoa</taxon>
        <taxon>Mollusca</taxon>
        <taxon>Bivalvia</taxon>
        <taxon>Autobranchia</taxon>
        <taxon>Pteriomorphia</taxon>
        <taxon>Ostreida</taxon>
        <taxon>Ostreoidea</taxon>
        <taxon>Ostreidae</taxon>
        <taxon>Crassostrea</taxon>
    </lineage>
</organism>
<feature type="region of interest" description="Disordered" evidence="2">
    <location>
        <begin position="520"/>
        <end position="564"/>
    </location>
</feature>
<feature type="transmembrane region" description="Helical" evidence="3">
    <location>
        <begin position="339"/>
        <end position="364"/>
    </location>
</feature>
<feature type="domain" description="EGF-like" evidence="5">
    <location>
        <begin position="96"/>
        <end position="131"/>
    </location>
</feature>
<dbReference type="Gene3D" id="3.40.50.10140">
    <property type="entry name" value="Toll/interleukin-1 receptor homology (TIR) domain"/>
    <property type="match status" value="1"/>
</dbReference>
<dbReference type="InterPro" id="IPR000742">
    <property type="entry name" value="EGF"/>
</dbReference>
<dbReference type="SUPFAM" id="SSF52200">
    <property type="entry name" value="Toll/Interleukin receptor TIR domain"/>
    <property type="match status" value="1"/>
</dbReference>
<dbReference type="SMART" id="SM00255">
    <property type="entry name" value="TIR"/>
    <property type="match status" value="1"/>
</dbReference>
<evidence type="ECO:0000256" key="2">
    <source>
        <dbReference type="SAM" id="MobiDB-lite"/>
    </source>
</evidence>
<protein>
    <submittedName>
        <fullName evidence="8">Uncharacterized protein LOC111119908</fullName>
    </submittedName>
</protein>
<feature type="disulfide bond" evidence="1">
    <location>
        <begin position="37"/>
        <end position="47"/>
    </location>
</feature>
<dbReference type="InterPro" id="IPR000157">
    <property type="entry name" value="TIR_dom"/>
</dbReference>
<dbReference type="Proteomes" id="UP000694844">
    <property type="component" value="Chromosome 1"/>
</dbReference>
<dbReference type="GO" id="GO:0007165">
    <property type="term" value="P:signal transduction"/>
    <property type="evidence" value="ECO:0007669"/>
    <property type="project" value="InterPro"/>
</dbReference>
<evidence type="ECO:0000256" key="1">
    <source>
        <dbReference type="PROSITE-ProRule" id="PRU00076"/>
    </source>
</evidence>
<dbReference type="PROSITE" id="PS01186">
    <property type="entry name" value="EGF_2"/>
    <property type="match status" value="1"/>
</dbReference>
<feature type="disulfide bond" evidence="1">
    <location>
        <begin position="61"/>
        <end position="70"/>
    </location>
</feature>
<dbReference type="InterPro" id="IPR035897">
    <property type="entry name" value="Toll_tir_struct_dom_sf"/>
</dbReference>
<feature type="chain" id="PRO_5034319855" evidence="4">
    <location>
        <begin position="22"/>
        <end position="593"/>
    </location>
</feature>
<dbReference type="SUPFAM" id="SSF57196">
    <property type="entry name" value="EGF/Laminin"/>
    <property type="match status" value="1"/>
</dbReference>
<keyword evidence="3" id="KW-0812">Transmembrane</keyword>
<dbReference type="PANTHER" id="PTHR24044">
    <property type="entry name" value="NOTCH LIGAND FAMILY MEMBER"/>
    <property type="match status" value="1"/>
</dbReference>
<name>A0A8B8CK64_CRAVI</name>
<feature type="domain" description="TIR" evidence="6">
    <location>
        <begin position="387"/>
        <end position="522"/>
    </location>
</feature>
<keyword evidence="1" id="KW-0245">EGF-like domain</keyword>
<evidence type="ECO:0000259" key="5">
    <source>
        <dbReference type="PROSITE" id="PS50026"/>
    </source>
</evidence>
<dbReference type="CDD" id="cd00054">
    <property type="entry name" value="EGF_CA"/>
    <property type="match status" value="1"/>
</dbReference>
<dbReference type="PANTHER" id="PTHR24044:SF420">
    <property type="entry name" value="DELTA AND NOTCH-LIKE EPIDERMAL GROWTH FACTOR-RELATED RECEPTOR ISOFORM X1"/>
    <property type="match status" value="1"/>
</dbReference>
<evidence type="ECO:0000313" key="8">
    <source>
        <dbReference type="RefSeq" id="XP_022316227.1"/>
    </source>
</evidence>
<keyword evidence="3" id="KW-0472">Membrane</keyword>
<dbReference type="GO" id="GO:0005112">
    <property type="term" value="F:Notch binding"/>
    <property type="evidence" value="ECO:0007669"/>
    <property type="project" value="TreeGrafter"/>
</dbReference>
<feature type="compositionally biased region" description="Polar residues" evidence="2">
    <location>
        <begin position="529"/>
        <end position="540"/>
    </location>
</feature>
<dbReference type="OrthoDB" id="6132459at2759"/>
<dbReference type="RefSeq" id="XP_022316227.1">
    <property type="nucleotide sequence ID" value="XM_022460519.1"/>
</dbReference>
<evidence type="ECO:0000256" key="3">
    <source>
        <dbReference type="SAM" id="Phobius"/>
    </source>
</evidence>
<dbReference type="Gene3D" id="2.10.25.10">
    <property type="entry name" value="Laminin"/>
    <property type="match status" value="2"/>
</dbReference>
<keyword evidence="3" id="KW-1133">Transmembrane helix</keyword>
<reference evidence="8" key="2">
    <citation type="submission" date="2025-08" db="UniProtKB">
        <authorList>
            <consortium name="RefSeq"/>
        </authorList>
    </citation>
    <scope>IDENTIFICATION</scope>
    <source>
        <tissue evidence="8">Whole sample</tissue>
    </source>
</reference>
<dbReference type="KEGG" id="cvn:111119908"/>
<dbReference type="AlphaFoldDB" id="A0A8B8CK64"/>
<keyword evidence="4" id="KW-0732">Signal</keyword>
<feature type="domain" description="EGF-like" evidence="5">
    <location>
        <begin position="33"/>
        <end position="71"/>
    </location>
</feature>
<keyword evidence="1" id="KW-1015">Disulfide bond</keyword>
<gene>
    <name evidence="8" type="primary">LOC111119908</name>
</gene>
<reference evidence="7" key="1">
    <citation type="submission" date="2024-06" db="UniProtKB">
        <authorList>
            <consortium name="RefSeq"/>
        </authorList>
    </citation>
    <scope>NUCLEOTIDE SEQUENCE [LARGE SCALE GENOMIC DNA]</scope>
</reference>
<evidence type="ECO:0000313" key="7">
    <source>
        <dbReference type="Proteomes" id="UP000694844"/>
    </source>
</evidence>
<evidence type="ECO:0000256" key="4">
    <source>
        <dbReference type="SAM" id="SignalP"/>
    </source>
</evidence>
<dbReference type="SMART" id="SM00181">
    <property type="entry name" value="EGF"/>
    <property type="match status" value="4"/>
</dbReference>
<keyword evidence="7" id="KW-1185">Reference proteome</keyword>
<dbReference type="PROSITE" id="PS00022">
    <property type="entry name" value="EGF_1"/>
    <property type="match status" value="3"/>
</dbReference>
<proteinExistence type="predicted"/>
<sequence>MNSLSLTCVLVIVNLLEGTEGWFGKKPANKKCLFEPCKDYCRNGGSCTQDDSTCSPLKCDCPPGFTGRRCEETLEDGSDPVAAQSSSDGCSLRTLADRLCFPFPCVHGYCNNTDGDRRCVCDQHWTGDRCSQLDCSPCGTGVSCRQTSCDDLVCDSPATTQEDTKPTTHLPEDEALRPLEERLCAPTFECVHGICGKPGISCVCDEGYAEPFCSERIESTTQETKQSTDDVCSVEYTLRPLSERQCLGSLTCKYGLCVEAAAESPARVTFSCECDQHASGEQCEDRCCRDCGEFGECVVSEGRELCQCQHEVMGKFCNETTADGIAEEQSVERPSNWRAWMFGMLVLVLALLLVTVVIIPYLLWRRGSVFIMKIVHFCQPIEQNDEMLYDALLVYHGGSDTGTRVARDTLYPYLHQQCGFTVKLQDQHTASEDDINRSRRLVLVISSDFILHEWPMFSAKISEEKFSNLRKRVVPVFLEKANKLSTSADKRFRDFVSKSVLITWSDQEEDKLKNLTRIKYSLPKKRSQPTETKQSSSSPGKRQVEHCDTSGSLKDLDDTKNNGTKVITRDKLGTLGSVDFNHNPYNMPYFKGK</sequence>
<feature type="signal peptide" evidence="4">
    <location>
        <begin position="1"/>
        <end position="21"/>
    </location>
</feature>